<dbReference type="InterPro" id="IPR011010">
    <property type="entry name" value="DNA_brk_join_enz"/>
</dbReference>
<dbReference type="GO" id="GO:0003677">
    <property type="term" value="F:DNA binding"/>
    <property type="evidence" value="ECO:0007669"/>
    <property type="project" value="InterPro"/>
</dbReference>
<dbReference type="InterPro" id="IPR013762">
    <property type="entry name" value="Integrase-like_cat_sf"/>
</dbReference>
<evidence type="ECO:0000256" key="2">
    <source>
        <dbReference type="SAM" id="MobiDB-lite"/>
    </source>
</evidence>
<dbReference type="EMBL" id="WOFH01000022">
    <property type="protein sequence ID" value="MUN42572.1"/>
    <property type="molecule type" value="Genomic_DNA"/>
</dbReference>
<dbReference type="PANTHER" id="PTHR30349">
    <property type="entry name" value="PHAGE INTEGRASE-RELATED"/>
    <property type="match status" value="1"/>
</dbReference>
<keyword evidence="1" id="KW-0233">DNA recombination</keyword>
<dbReference type="Gene3D" id="1.10.443.10">
    <property type="entry name" value="Intergrase catalytic core"/>
    <property type="match status" value="1"/>
</dbReference>
<feature type="domain" description="Tyr recombinase" evidence="3">
    <location>
        <begin position="237"/>
        <end position="452"/>
    </location>
</feature>
<organism evidence="4 5">
    <name type="scientific">Actinomadura litoris</name>
    <dbReference type="NCBI Taxonomy" id="2678616"/>
    <lineage>
        <taxon>Bacteria</taxon>
        <taxon>Bacillati</taxon>
        <taxon>Actinomycetota</taxon>
        <taxon>Actinomycetes</taxon>
        <taxon>Streptosporangiales</taxon>
        <taxon>Thermomonosporaceae</taxon>
        <taxon>Actinomadura</taxon>
    </lineage>
</organism>
<dbReference type="PANTHER" id="PTHR30349:SF64">
    <property type="entry name" value="PROPHAGE INTEGRASE INTD-RELATED"/>
    <property type="match status" value="1"/>
</dbReference>
<name>A0A7K1LDS5_9ACTN</name>
<evidence type="ECO:0000256" key="1">
    <source>
        <dbReference type="ARBA" id="ARBA00023172"/>
    </source>
</evidence>
<evidence type="ECO:0000313" key="4">
    <source>
        <dbReference type="EMBL" id="MUN42572.1"/>
    </source>
</evidence>
<dbReference type="InterPro" id="IPR002104">
    <property type="entry name" value="Integrase_catalytic"/>
</dbReference>
<comment type="caution">
    <text evidence="4">The sequence shown here is derived from an EMBL/GenBank/DDBJ whole genome shotgun (WGS) entry which is preliminary data.</text>
</comment>
<evidence type="ECO:0000313" key="5">
    <source>
        <dbReference type="Proteomes" id="UP000432015"/>
    </source>
</evidence>
<reference evidence="4 5" key="1">
    <citation type="submission" date="2019-11" db="EMBL/GenBank/DDBJ databases">
        <authorList>
            <person name="Cao P."/>
        </authorList>
    </citation>
    <scope>NUCLEOTIDE SEQUENCE [LARGE SCALE GENOMIC DNA]</scope>
    <source>
        <strain evidence="4 5">NEAU-AAG5</strain>
    </source>
</reference>
<dbReference type="PROSITE" id="PS51898">
    <property type="entry name" value="TYR_RECOMBINASE"/>
    <property type="match status" value="1"/>
</dbReference>
<keyword evidence="5" id="KW-1185">Reference proteome</keyword>
<dbReference type="Proteomes" id="UP000432015">
    <property type="component" value="Unassembled WGS sequence"/>
</dbReference>
<gene>
    <name evidence="4" type="ORF">GNZ18_39175</name>
</gene>
<dbReference type="RefSeq" id="WP_156222385.1">
    <property type="nucleotide sequence ID" value="NZ_WOFH01000022.1"/>
</dbReference>
<dbReference type="GO" id="GO:0015074">
    <property type="term" value="P:DNA integration"/>
    <property type="evidence" value="ECO:0007669"/>
    <property type="project" value="InterPro"/>
</dbReference>
<dbReference type="InterPro" id="IPR050090">
    <property type="entry name" value="Tyrosine_recombinase_XerCD"/>
</dbReference>
<dbReference type="GO" id="GO:0006310">
    <property type="term" value="P:DNA recombination"/>
    <property type="evidence" value="ECO:0007669"/>
    <property type="project" value="UniProtKB-KW"/>
</dbReference>
<proteinExistence type="predicted"/>
<sequence>MINSQDVQFWQIRKRANRRKPWEVRWRVNAGKFSRSFATKALAESYRANLVATARAGAVFAVDTGEPVAWAQSAETVYDLARSFIASRWVEAAGATRAALVRSLVPIVLASLNPKAAKRRRPEEKVLRRALAMYALRPPAWAQDGQIGDGPDDIRAALKWLAATSRPVMDLNDRVILRALLEAVSLRLDGERLAHSSIRARRSTLHALLDFAAERQLLAANPLPGVKTHRRRRADAVDPRRIPSLPQARALLTGVEKATRTANDHLSTFFAVLYYAGTRPGEARALCETDCTLPEQGWGSLLLSGNRPEIAPWASDGDRWERRELKHRSPGEVRPVPIPPVLVAILRAHLDSYGTAPDGRLFWEGDDFGPVTGQTYRRIWRKARASALSPTELASRLAERPYDLRHGNASLLLASGVPATEVARRLGHSVQMLWTTYAHWFDGMEAAANAAVDAALSANNALTSGNVNDGPDTGQHGKHEAS</sequence>
<accession>A0A7K1LDS5</accession>
<dbReference type="SUPFAM" id="SSF56349">
    <property type="entry name" value="DNA breaking-rejoining enzymes"/>
    <property type="match status" value="1"/>
</dbReference>
<feature type="region of interest" description="Disordered" evidence="2">
    <location>
        <begin position="463"/>
        <end position="482"/>
    </location>
</feature>
<evidence type="ECO:0000259" key="3">
    <source>
        <dbReference type="PROSITE" id="PS51898"/>
    </source>
</evidence>
<dbReference type="AlphaFoldDB" id="A0A7K1LDS5"/>
<protein>
    <submittedName>
        <fullName evidence="4">Tyrosine-type recombinase/integrase</fullName>
    </submittedName>
</protein>